<sequence>MMVVCSVERFRTPRRITAADRKYEDRREPEVSEMKYVGIRRRNDDDRKVVACAVVPRQTYLCMCQRRKDLI</sequence>
<evidence type="ECO:0000313" key="1">
    <source>
        <dbReference type="Proteomes" id="UP000046393"/>
    </source>
</evidence>
<proteinExistence type="predicted"/>
<name>A0A0N5AGT3_9BILA</name>
<protein>
    <submittedName>
        <fullName evidence="2">Uncharacterized protein</fullName>
    </submittedName>
</protein>
<accession>A0A0N5AGT3</accession>
<keyword evidence="1" id="KW-1185">Reference proteome</keyword>
<dbReference type="Proteomes" id="UP000046393">
    <property type="component" value="Unplaced"/>
</dbReference>
<evidence type="ECO:0000313" key="2">
    <source>
        <dbReference type="WBParaSite" id="SMUV_0000355201-mRNA-1"/>
    </source>
</evidence>
<dbReference type="AlphaFoldDB" id="A0A0N5AGT3"/>
<organism evidence="1 2">
    <name type="scientific">Syphacia muris</name>
    <dbReference type="NCBI Taxonomy" id="451379"/>
    <lineage>
        <taxon>Eukaryota</taxon>
        <taxon>Metazoa</taxon>
        <taxon>Ecdysozoa</taxon>
        <taxon>Nematoda</taxon>
        <taxon>Chromadorea</taxon>
        <taxon>Rhabditida</taxon>
        <taxon>Spirurina</taxon>
        <taxon>Oxyuridomorpha</taxon>
        <taxon>Oxyuroidea</taxon>
        <taxon>Oxyuridae</taxon>
        <taxon>Syphacia</taxon>
    </lineage>
</organism>
<reference evidence="2" key="1">
    <citation type="submission" date="2017-02" db="UniProtKB">
        <authorList>
            <consortium name="WormBaseParasite"/>
        </authorList>
    </citation>
    <scope>IDENTIFICATION</scope>
</reference>
<dbReference type="WBParaSite" id="SMUV_0000355201-mRNA-1">
    <property type="protein sequence ID" value="SMUV_0000355201-mRNA-1"/>
    <property type="gene ID" value="SMUV_0000355201"/>
</dbReference>